<feature type="repeat" description="Filamin" evidence="1">
    <location>
        <begin position="91"/>
        <end position="201"/>
    </location>
</feature>
<evidence type="ECO:0000313" key="4">
    <source>
        <dbReference type="Proteomes" id="UP000037460"/>
    </source>
</evidence>
<protein>
    <submittedName>
        <fullName evidence="3">Uncharacterized protein</fullName>
    </submittedName>
</protein>
<proteinExistence type="predicted"/>
<dbReference type="InterPro" id="IPR013783">
    <property type="entry name" value="Ig-like_fold"/>
</dbReference>
<dbReference type="InterPro" id="IPR014756">
    <property type="entry name" value="Ig_E-set"/>
</dbReference>
<evidence type="ECO:0000256" key="1">
    <source>
        <dbReference type="PROSITE-ProRule" id="PRU00087"/>
    </source>
</evidence>
<dbReference type="OrthoDB" id="18740at2759"/>
<dbReference type="PROSITE" id="PS50194">
    <property type="entry name" value="FILAMIN_REPEAT"/>
    <property type="match status" value="1"/>
</dbReference>
<feature type="region of interest" description="Disordered" evidence="2">
    <location>
        <begin position="320"/>
        <end position="349"/>
    </location>
</feature>
<comment type="caution">
    <text evidence="3">The sequence shown here is derived from an EMBL/GenBank/DDBJ whole genome shotgun (WGS) entry which is preliminary data.</text>
</comment>
<dbReference type="Gene3D" id="2.60.40.10">
    <property type="entry name" value="Immunoglobulins"/>
    <property type="match status" value="1"/>
</dbReference>
<dbReference type="InterPro" id="IPR017868">
    <property type="entry name" value="Filamin/ABP280_repeat-like"/>
</dbReference>
<accession>A0A0M0J478</accession>
<dbReference type="AlphaFoldDB" id="A0A0M0J478"/>
<dbReference type="SUPFAM" id="SSF81296">
    <property type="entry name" value="E set domains"/>
    <property type="match status" value="1"/>
</dbReference>
<keyword evidence="4" id="KW-1185">Reference proteome</keyword>
<name>A0A0M0J478_9EUKA</name>
<evidence type="ECO:0000256" key="2">
    <source>
        <dbReference type="SAM" id="MobiDB-lite"/>
    </source>
</evidence>
<dbReference type="EMBL" id="JWZX01003387">
    <property type="protein sequence ID" value="KOO21137.1"/>
    <property type="molecule type" value="Genomic_DNA"/>
</dbReference>
<feature type="compositionally biased region" description="Low complexity" evidence="2">
    <location>
        <begin position="328"/>
        <end position="349"/>
    </location>
</feature>
<sequence length="448" mass="47443">MTRISVAAVELKNKWKTAQSDPYKGGWNGDQFEMHYTPTQAGELELFLWLSDTNRPDHRELFPNSPFKIVCVAGKSHADGSFIDGFSKLDTMVDKMGKKMSAPPGIRGGGADNLVFAGETILIKPSITDKFGNFTAAAEGMLVITMVGPMGEPLSLKPSTYVKAGLTTYESRYTPTIKGEYAVQVTLEGAQINGSPVHFTVDATSPDAAKSHYVLPPQPWYSQTPYEIILHTADKYGNACSRGGGSVAGRLQSATLPSGQDSNLMVTDRDDGTYVLHVNMNGSCDIKTIITVANADGPSEMPPIPMAFLSLKTAMAKLERQAREKADAAPSSAPKATLAEASKATSSTSSSAAAAEATMPAAGSPAADSSYSASMAAAAKGTKKEKEKVKGLKAAANEMLQAMGTRDERRQKLVAKEEAFQMAAEGFKEAGAARAATKGDASFKSKDK</sequence>
<organism evidence="3 4">
    <name type="scientific">Chrysochromulina tobinii</name>
    <dbReference type="NCBI Taxonomy" id="1460289"/>
    <lineage>
        <taxon>Eukaryota</taxon>
        <taxon>Haptista</taxon>
        <taxon>Haptophyta</taxon>
        <taxon>Prymnesiophyceae</taxon>
        <taxon>Prymnesiales</taxon>
        <taxon>Chrysochromulinaceae</taxon>
        <taxon>Chrysochromulina</taxon>
    </lineage>
</organism>
<evidence type="ECO:0000313" key="3">
    <source>
        <dbReference type="EMBL" id="KOO21137.1"/>
    </source>
</evidence>
<dbReference type="Proteomes" id="UP000037460">
    <property type="component" value="Unassembled WGS sequence"/>
</dbReference>
<reference evidence="4" key="1">
    <citation type="journal article" date="2015" name="PLoS Genet.">
        <title>Genome Sequence and Transcriptome Analyses of Chrysochromulina tobin: Metabolic Tools for Enhanced Algal Fitness in the Prominent Order Prymnesiales (Haptophyceae).</title>
        <authorList>
            <person name="Hovde B.T."/>
            <person name="Deodato C.R."/>
            <person name="Hunsperger H.M."/>
            <person name="Ryken S.A."/>
            <person name="Yost W."/>
            <person name="Jha R.K."/>
            <person name="Patterson J."/>
            <person name="Monnat R.J. Jr."/>
            <person name="Barlow S.B."/>
            <person name="Starkenburg S.R."/>
            <person name="Cattolico R.A."/>
        </authorList>
    </citation>
    <scope>NUCLEOTIDE SEQUENCE</scope>
    <source>
        <strain evidence="4">CCMP291</strain>
    </source>
</reference>
<gene>
    <name evidence="3" type="ORF">Ctob_001832</name>
</gene>